<protein>
    <recommendedName>
        <fullName evidence="3">Head-tail adaptor protein</fullName>
    </recommendedName>
</protein>
<keyword evidence="2" id="KW-1185">Reference proteome</keyword>
<comment type="caution">
    <text evidence="1">The sequence shown here is derived from an EMBL/GenBank/DDBJ whole genome shotgun (WGS) entry which is preliminary data.</text>
</comment>
<dbReference type="OrthoDB" id="2146098at2"/>
<organism evidence="1 2">
    <name type="scientific">Weissella muntiaci</name>
    <dbReference type="NCBI Taxonomy" id="2508881"/>
    <lineage>
        <taxon>Bacteria</taxon>
        <taxon>Bacillati</taxon>
        <taxon>Bacillota</taxon>
        <taxon>Bacilli</taxon>
        <taxon>Lactobacillales</taxon>
        <taxon>Lactobacillaceae</taxon>
        <taxon>Weissella</taxon>
    </lineage>
</organism>
<dbReference type="EMBL" id="SDGZ01000014">
    <property type="protein sequence ID" value="TYC49611.1"/>
    <property type="molecule type" value="Genomic_DNA"/>
</dbReference>
<name>A0A6C2C6L8_9LACO</name>
<sequence>MRYNQRAKIVTRTYDVVDPDNDYEESISDWLPARITGVSIAMSMQIFGKANSTASAVHFKGNIYGIEGVIVDGIKRKPQAIFRARKNTIVIVSEA</sequence>
<accession>A0A6C2C6L8</accession>
<gene>
    <name evidence="1" type="ORF">ESZ50_05555</name>
</gene>
<dbReference type="RefSeq" id="WP_148622603.1">
    <property type="nucleotide sequence ID" value="NZ_SDGZ01000014.1"/>
</dbReference>
<evidence type="ECO:0000313" key="2">
    <source>
        <dbReference type="Proteomes" id="UP000371977"/>
    </source>
</evidence>
<evidence type="ECO:0000313" key="1">
    <source>
        <dbReference type="EMBL" id="TYC49611.1"/>
    </source>
</evidence>
<proteinExistence type="predicted"/>
<evidence type="ECO:0008006" key="3">
    <source>
        <dbReference type="Google" id="ProtNLM"/>
    </source>
</evidence>
<dbReference type="Proteomes" id="UP000371977">
    <property type="component" value="Unassembled WGS sequence"/>
</dbReference>
<reference evidence="1 2" key="1">
    <citation type="submission" date="2019-01" db="EMBL/GenBank/DDBJ databases">
        <title>Weissella sp. nov., a novel lactic acid bacterium isolated from animal feces.</title>
        <authorList>
            <person name="Wang L.-T."/>
        </authorList>
    </citation>
    <scope>NUCLEOTIDE SEQUENCE [LARGE SCALE GENOMIC DNA]</scope>
    <source>
        <strain evidence="1 2">8H-2</strain>
    </source>
</reference>
<dbReference type="AlphaFoldDB" id="A0A6C2C6L8"/>